<comment type="caution">
    <text evidence="3">The sequence shown here is derived from an EMBL/GenBank/DDBJ whole genome shotgun (WGS) entry which is preliminary data.</text>
</comment>
<name>A0AAD4PVA6_9EURO</name>
<dbReference type="PANTHER" id="PTHR15020:SF50">
    <property type="entry name" value="UPF0659 PROTEIN YMR090W"/>
    <property type="match status" value="1"/>
</dbReference>
<dbReference type="Pfam" id="PF13460">
    <property type="entry name" value="NAD_binding_10"/>
    <property type="match status" value="1"/>
</dbReference>
<protein>
    <recommendedName>
        <fullName evidence="2">NAD(P)-binding domain-containing protein</fullName>
    </recommendedName>
</protein>
<dbReference type="SUPFAM" id="SSF51735">
    <property type="entry name" value="NAD(P)-binding Rossmann-fold domains"/>
    <property type="match status" value="1"/>
</dbReference>
<sequence>MSVPQVLLLGGHGKIALYLTPLLLARSWNVTSVIRNPDHEAEILKLGQGKPGKVSVLVSSLDDIKSVADAQAILDKVSPEYVVWAAGAGGKGGVQRTYAVDQDAAKHFITSSFATPQVRKFLLISHLGSRKTRPSWFSSADWDRTLKLWDSILPDYCKAKWEADQLQTALAAVTKRRDPKRRFQSINLRPGTLTDEPATGKVSLGQIPIGDRNVSRENVAIVADRLLASEDAEGWVDLLNGDEPIDDAVERVAKGKIDAIGDEDVDGMIQKFGL</sequence>
<dbReference type="InterPro" id="IPR036291">
    <property type="entry name" value="NAD(P)-bd_dom_sf"/>
</dbReference>
<dbReference type="Proteomes" id="UP001201262">
    <property type="component" value="Unassembled WGS sequence"/>
</dbReference>
<dbReference type="InterPro" id="IPR016040">
    <property type="entry name" value="NAD(P)-bd_dom"/>
</dbReference>
<feature type="domain" description="NAD(P)-binding" evidence="2">
    <location>
        <begin position="10"/>
        <end position="228"/>
    </location>
</feature>
<evidence type="ECO:0000313" key="4">
    <source>
        <dbReference type="Proteomes" id="UP001201262"/>
    </source>
</evidence>
<organism evidence="3 4">
    <name type="scientific">Talaromyces proteolyticus</name>
    <dbReference type="NCBI Taxonomy" id="1131652"/>
    <lineage>
        <taxon>Eukaryota</taxon>
        <taxon>Fungi</taxon>
        <taxon>Dikarya</taxon>
        <taxon>Ascomycota</taxon>
        <taxon>Pezizomycotina</taxon>
        <taxon>Eurotiomycetes</taxon>
        <taxon>Eurotiomycetidae</taxon>
        <taxon>Eurotiales</taxon>
        <taxon>Trichocomaceae</taxon>
        <taxon>Talaromyces</taxon>
        <taxon>Talaromyces sect. Bacilispori</taxon>
    </lineage>
</organism>
<dbReference type="AlphaFoldDB" id="A0AAD4PVA6"/>
<dbReference type="EMBL" id="JAJTJA010000012">
    <property type="protein sequence ID" value="KAH8691148.1"/>
    <property type="molecule type" value="Genomic_DNA"/>
</dbReference>
<dbReference type="GeneID" id="70247450"/>
<dbReference type="PANTHER" id="PTHR15020">
    <property type="entry name" value="FLAVIN REDUCTASE-RELATED"/>
    <property type="match status" value="1"/>
</dbReference>
<evidence type="ECO:0000313" key="3">
    <source>
        <dbReference type="EMBL" id="KAH8691148.1"/>
    </source>
</evidence>
<dbReference type="RefSeq" id="XP_046067240.1">
    <property type="nucleotide sequence ID" value="XM_046217163.1"/>
</dbReference>
<keyword evidence="4" id="KW-1185">Reference proteome</keyword>
<evidence type="ECO:0000259" key="2">
    <source>
        <dbReference type="Pfam" id="PF13460"/>
    </source>
</evidence>
<accession>A0AAD4PVA6</accession>
<comment type="similarity">
    <text evidence="1">Belongs to the avfA family.</text>
</comment>
<gene>
    <name evidence="3" type="ORF">BGW36DRAFT_387775</name>
</gene>
<evidence type="ECO:0000256" key="1">
    <source>
        <dbReference type="ARBA" id="ARBA00038376"/>
    </source>
</evidence>
<reference evidence="3" key="1">
    <citation type="submission" date="2021-12" db="EMBL/GenBank/DDBJ databases">
        <title>Convergent genome expansion in fungi linked to evolution of root-endophyte symbiosis.</title>
        <authorList>
            <consortium name="DOE Joint Genome Institute"/>
            <person name="Ke Y.-H."/>
            <person name="Bonito G."/>
            <person name="Liao H.-L."/>
            <person name="Looney B."/>
            <person name="Rojas-Flechas A."/>
            <person name="Nash J."/>
            <person name="Hameed K."/>
            <person name="Schadt C."/>
            <person name="Martin F."/>
            <person name="Crous P.W."/>
            <person name="Miettinen O."/>
            <person name="Magnuson J.K."/>
            <person name="Labbe J."/>
            <person name="Jacobson D."/>
            <person name="Doktycz M.J."/>
            <person name="Veneault-Fourrey C."/>
            <person name="Kuo A."/>
            <person name="Mondo S."/>
            <person name="Calhoun S."/>
            <person name="Riley R."/>
            <person name="Ohm R."/>
            <person name="LaButti K."/>
            <person name="Andreopoulos B."/>
            <person name="Pangilinan J."/>
            <person name="Nolan M."/>
            <person name="Tritt A."/>
            <person name="Clum A."/>
            <person name="Lipzen A."/>
            <person name="Daum C."/>
            <person name="Barry K."/>
            <person name="Grigoriev I.V."/>
            <person name="Vilgalys R."/>
        </authorList>
    </citation>
    <scope>NUCLEOTIDE SEQUENCE</scope>
    <source>
        <strain evidence="3">PMI_201</strain>
    </source>
</reference>
<dbReference type="Gene3D" id="3.40.50.720">
    <property type="entry name" value="NAD(P)-binding Rossmann-like Domain"/>
    <property type="match status" value="1"/>
</dbReference>
<proteinExistence type="inferred from homology"/>